<feature type="domain" description="Murein transglycosylase-C N-terminal" evidence="4">
    <location>
        <begin position="65"/>
        <end position="224"/>
    </location>
</feature>
<dbReference type="PANTHER" id="PTHR37423:SF2">
    <property type="entry name" value="MEMBRANE-BOUND LYTIC MUREIN TRANSGLYCOSYLASE C"/>
    <property type="match status" value="1"/>
</dbReference>
<dbReference type="RefSeq" id="WP_128995029.1">
    <property type="nucleotide sequence ID" value="NZ_PDKN01000001.1"/>
</dbReference>
<dbReference type="Pfam" id="PF11873">
    <property type="entry name" value="Mltc_N"/>
    <property type="match status" value="1"/>
</dbReference>
<evidence type="ECO:0000259" key="3">
    <source>
        <dbReference type="Pfam" id="PF01464"/>
    </source>
</evidence>
<proteinExistence type="inferred from homology"/>
<dbReference type="Pfam" id="PF01464">
    <property type="entry name" value="SLT"/>
    <property type="match status" value="1"/>
</dbReference>
<feature type="signal peptide" evidence="2">
    <location>
        <begin position="1"/>
        <end position="20"/>
    </location>
</feature>
<organism evidence="5 6">
    <name type="scientific">Candidatus Marinarcus aquaticus</name>
    <dbReference type="NCBI Taxonomy" id="2044504"/>
    <lineage>
        <taxon>Bacteria</taxon>
        <taxon>Pseudomonadati</taxon>
        <taxon>Campylobacterota</taxon>
        <taxon>Epsilonproteobacteria</taxon>
        <taxon>Campylobacterales</taxon>
        <taxon>Arcobacteraceae</taxon>
        <taxon>Candidatus Marinarcus</taxon>
    </lineage>
</organism>
<dbReference type="Gene3D" id="1.10.530.10">
    <property type="match status" value="1"/>
</dbReference>
<dbReference type="Proteomes" id="UP000290657">
    <property type="component" value="Unassembled WGS sequence"/>
</dbReference>
<dbReference type="EMBL" id="PDKN01000001">
    <property type="protein sequence ID" value="RXJ60893.1"/>
    <property type="molecule type" value="Genomic_DNA"/>
</dbReference>
<evidence type="ECO:0000256" key="1">
    <source>
        <dbReference type="ARBA" id="ARBA00007734"/>
    </source>
</evidence>
<evidence type="ECO:0000313" key="6">
    <source>
        <dbReference type="Proteomes" id="UP000290657"/>
    </source>
</evidence>
<dbReference type="InterPro" id="IPR024570">
    <property type="entry name" value="Murein_transglycosylaseC_N"/>
</dbReference>
<dbReference type="PANTHER" id="PTHR37423">
    <property type="entry name" value="SOLUBLE LYTIC MUREIN TRANSGLYCOSYLASE-RELATED"/>
    <property type="match status" value="1"/>
</dbReference>
<reference evidence="5 6" key="1">
    <citation type="submission" date="2017-10" db="EMBL/GenBank/DDBJ databases">
        <title>Genomics of the genus Arcobacter.</title>
        <authorList>
            <person name="Perez-Cataluna A."/>
            <person name="Figueras M.J."/>
        </authorList>
    </citation>
    <scope>NUCLEOTIDE SEQUENCE [LARGE SCALE GENOMIC DNA]</scope>
    <source>
        <strain evidence="5 6">CECT 8987</strain>
    </source>
</reference>
<feature type="domain" description="Transglycosylase SLT" evidence="3">
    <location>
        <begin position="228"/>
        <end position="353"/>
    </location>
</feature>
<comment type="caution">
    <text evidence="5">The sequence shown here is derived from an EMBL/GenBank/DDBJ whole genome shotgun (WGS) entry which is preliminary data.</text>
</comment>
<evidence type="ECO:0000256" key="2">
    <source>
        <dbReference type="SAM" id="SignalP"/>
    </source>
</evidence>
<keyword evidence="6" id="KW-1185">Reference proteome</keyword>
<feature type="chain" id="PRO_5020605882" evidence="2">
    <location>
        <begin position="21"/>
        <end position="393"/>
    </location>
</feature>
<sequence>MRRKYLLLGVVLFLFAGCTAGEMQSFATAALSKDPSQAFKVLAKNRAISYTANPKRLKSDIQRLANIDKVFKEFINSISKEWGEENVEVPKQKEYVKYIENYKSRALIDFDNGIVTVETLEDKEPQKSLKNAITTTLLLPDDPRAVDLFGASKVKLGATPYLLGEVKDDQNKNIRYEWRAKRYADILLKNNYKQKTITNSGKKQTVSYVTIPMVKDHANVRVAKFKPYVQKYAKRFNVSENLVYAIIQTESNFNQFAVSNVGAIGLMQVVPNSAGKDAYRHAKGKNITPSRDYLFNPANNIELGSAYLQILNEKYLDAIQNPISREYCVISAYNTGSGNVLKTFSSNRTTAANIINQKKPSEVYEILRTKLPYTETRRYLYKVVNYKKEFVNI</sequence>
<evidence type="ECO:0000313" key="5">
    <source>
        <dbReference type="EMBL" id="RXJ60893.1"/>
    </source>
</evidence>
<protein>
    <submittedName>
        <fullName evidence="5">Lytic murein transglycosylase</fullName>
    </submittedName>
</protein>
<dbReference type="CDD" id="cd16893">
    <property type="entry name" value="LT_MltC_MltE"/>
    <property type="match status" value="1"/>
</dbReference>
<dbReference type="SUPFAM" id="SSF53955">
    <property type="entry name" value="Lysozyme-like"/>
    <property type="match status" value="1"/>
</dbReference>
<accession>A0A4Q0XUP9</accession>
<comment type="similarity">
    <text evidence="1">Belongs to the transglycosylase Slt family.</text>
</comment>
<dbReference type="InterPro" id="IPR023346">
    <property type="entry name" value="Lysozyme-like_dom_sf"/>
</dbReference>
<name>A0A4Q0XUP9_9BACT</name>
<dbReference type="InterPro" id="IPR008258">
    <property type="entry name" value="Transglycosylase_SLT_dom_1"/>
</dbReference>
<dbReference type="PROSITE" id="PS51257">
    <property type="entry name" value="PROKAR_LIPOPROTEIN"/>
    <property type="match status" value="1"/>
</dbReference>
<keyword evidence="2" id="KW-0732">Signal</keyword>
<dbReference type="OrthoDB" id="9781970at2"/>
<gene>
    <name evidence="5" type="ORF">CRV04_02450</name>
</gene>
<evidence type="ECO:0000259" key="4">
    <source>
        <dbReference type="Pfam" id="PF11873"/>
    </source>
</evidence>
<dbReference type="AlphaFoldDB" id="A0A4Q0XUP9"/>